<comment type="similarity">
    <text evidence="1">Belongs to the glycosyltransferase 28 family.</text>
</comment>
<reference evidence="5" key="1">
    <citation type="submission" date="2020-08" db="EMBL/GenBank/DDBJ databases">
        <title>Genome public.</title>
        <authorList>
            <person name="Liu C."/>
            <person name="Sun Q."/>
        </authorList>
    </citation>
    <scope>NUCLEOTIDE SEQUENCE</scope>
    <source>
        <strain evidence="5">NSJ-12</strain>
    </source>
</reference>
<dbReference type="Gene3D" id="3.40.50.2000">
    <property type="entry name" value="Glycogen Phosphorylase B"/>
    <property type="match status" value="1"/>
</dbReference>
<dbReference type="Proteomes" id="UP000655830">
    <property type="component" value="Unassembled WGS sequence"/>
</dbReference>
<evidence type="ECO:0000256" key="2">
    <source>
        <dbReference type="ARBA" id="ARBA00022676"/>
    </source>
</evidence>
<evidence type="ECO:0000313" key="6">
    <source>
        <dbReference type="Proteomes" id="UP000655830"/>
    </source>
</evidence>
<dbReference type="RefSeq" id="WP_249331462.1">
    <property type="nucleotide sequence ID" value="NZ_JACRSY010000003.1"/>
</dbReference>
<keyword evidence="3 5" id="KW-0808">Transferase</keyword>
<dbReference type="SUPFAM" id="SSF53756">
    <property type="entry name" value="UDP-Glycosyltransferase/glycogen phosphorylase"/>
    <property type="match status" value="1"/>
</dbReference>
<dbReference type="InterPro" id="IPR050519">
    <property type="entry name" value="Glycosyltransf_28_UgtP"/>
</dbReference>
<accession>A0A926ID97</accession>
<dbReference type="Pfam" id="PF06925">
    <property type="entry name" value="MGDG_synth"/>
    <property type="match status" value="1"/>
</dbReference>
<comment type="caution">
    <text evidence="5">The sequence shown here is derived from an EMBL/GenBank/DDBJ whole genome shotgun (WGS) entry which is preliminary data.</text>
</comment>
<dbReference type="InterPro" id="IPR009695">
    <property type="entry name" value="Diacylglyc_glucosyltr_N"/>
</dbReference>
<dbReference type="PANTHER" id="PTHR43025:SF3">
    <property type="entry name" value="MONOGALACTOSYLDIACYLGLYCEROL SYNTHASE 1, CHLOROPLASTIC"/>
    <property type="match status" value="1"/>
</dbReference>
<evidence type="ECO:0000259" key="4">
    <source>
        <dbReference type="Pfam" id="PF06925"/>
    </source>
</evidence>
<dbReference type="GO" id="GO:0016020">
    <property type="term" value="C:membrane"/>
    <property type="evidence" value="ECO:0007669"/>
    <property type="project" value="GOC"/>
</dbReference>
<dbReference type="AlphaFoldDB" id="A0A926ID97"/>
<evidence type="ECO:0000256" key="1">
    <source>
        <dbReference type="ARBA" id="ARBA00006962"/>
    </source>
</evidence>
<gene>
    <name evidence="5" type="ORF">H8718_02905</name>
</gene>
<keyword evidence="2" id="KW-0328">Glycosyltransferase</keyword>
<name>A0A926ID97_9FIRM</name>
<evidence type="ECO:0000256" key="3">
    <source>
        <dbReference type="ARBA" id="ARBA00022679"/>
    </source>
</evidence>
<dbReference type="EMBL" id="JACRSY010000003">
    <property type="protein sequence ID" value="MBC8578483.1"/>
    <property type="molecule type" value="Genomic_DNA"/>
</dbReference>
<dbReference type="GO" id="GO:0009247">
    <property type="term" value="P:glycolipid biosynthetic process"/>
    <property type="evidence" value="ECO:0007669"/>
    <property type="project" value="InterPro"/>
</dbReference>
<proteinExistence type="inferred from homology"/>
<keyword evidence="6" id="KW-1185">Reference proteome</keyword>
<sequence>MKVLILSSSTGGGHNAAALALKAQLDFMQIPTLFLDILKFAPADTSSVISKLYSKTTVKTPALFGLLYKAGGLISTPKFKSIIYGANTLYTKKLITYLIQEKIDTVICTHLFSAQAITYITHHTDLPIKTYAVATDYTCIPFWEDCEMDAFFIPHEELLQEFKNHGVKACTLVPIGIPVHPDFLKPSSQQAAKANLELDPHKPLISIMCGSMGFGPIKPLIIHLTKNLKNVNFFIVCGHNDQLYTELNHLGNHIYVKKFIDYSPLLMKASDILLTKPGGLTSTEAVVSLTPLVHLTPIPGCETCNKAFFTKHLLSLDGDTPDKALTACKRLLEDPAFLNQMLKAQARTLNHKATSDICDYILMHS</sequence>
<evidence type="ECO:0000313" key="5">
    <source>
        <dbReference type="EMBL" id="MBC8578483.1"/>
    </source>
</evidence>
<feature type="domain" description="Diacylglycerol glucosyltransferase N-terminal" evidence="4">
    <location>
        <begin position="14"/>
        <end position="179"/>
    </location>
</feature>
<dbReference type="GO" id="GO:0016758">
    <property type="term" value="F:hexosyltransferase activity"/>
    <property type="evidence" value="ECO:0007669"/>
    <property type="project" value="InterPro"/>
</dbReference>
<dbReference type="PANTHER" id="PTHR43025">
    <property type="entry name" value="MONOGALACTOSYLDIACYLGLYCEROL SYNTHASE"/>
    <property type="match status" value="1"/>
</dbReference>
<protein>
    <submittedName>
        <fullName evidence="5">Glycosyl transferase</fullName>
    </submittedName>
</protein>
<organism evidence="5 6">
    <name type="scientific">Zhenhengia yiwuensis</name>
    <dbReference type="NCBI Taxonomy" id="2763666"/>
    <lineage>
        <taxon>Bacteria</taxon>
        <taxon>Bacillati</taxon>
        <taxon>Bacillota</taxon>
        <taxon>Clostridia</taxon>
        <taxon>Lachnospirales</taxon>
        <taxon>Lachnospiraceae</taxon>
        <taxon>Zhenhengia</taxon>
    </lineage>
</organism>